<name>A0A2J8R3N3_PONAB</name>
<comment type="function">
    <text evidence="8">Regulates cellular senescence through inhibition of PTEN translation. Acts as a pro-apoptotic regulator in response to DNA damage.</text>
</comment>
<keyword evidence="2" id="KW-1017">Isopeptide bond</keyword>
<comment type="caution">
    <text evidence="12">The sequence shown here is derived from an EMBL/GenBank/DDBJ whole genome shotgun (WGS) entry which is preliminary data.</text>
</comment>
<evidence type="ECO:0000256" key="8">
    <source>
        <dbReference type="ARBA" id="ARBA00054167"/>
    </source>
</evidence>
<dbReference type="InterPro" id="IPR023674">
    <property type="entry name" value="Ribosomal_uL1-like"/>
</dbReference>
<evidence type="ECO:0000256" key="1">
    <source>
        <dbReference type="ARBA" id="ARBA00004604"/>
    </source>
</evidence>
<feature type="compositionally biased region" description="Low complexity" evidence="11">
    <location>
        <begin position="1"/>
        <end position="27"/>
    </location>
</feature>
<sequence>MEGSASASLSSAAATATSTSTPAAPTARKQLDKEQVRKAVDALLTHCKSRKNNYGLLLNENENLFLMVVLWKIPSKELRVRLTLPHSIRSDSEDICLFTKDEPNSTPEKTEQFYRKLLNKHGIKTVSQIISLQTLKKEYKPYEAKLRLLSSFDFFLTDARIRRLLPSLIGRHFYQRKKVPVSVNLLSKNLSKEINDCIGGTVLNISKSGSCSAIRIGHVGMQIERIIENIVAVTKGLSEKLPEKWESVKLLFVKTEKSAALPIFSSFVSNWDEATKRSLLNKKKKEARRKRRERNFEKQKERKKKRQQARKTASVLSKDDVAPESGDTTVKKPESKKEQSPEHGKKKRGRGKAQVKATNESEDEIPQLVPIGKKTPANENVEIQKHATGKKSPTKSPNPSTPRGKKRKALPASETPKAAESETPGKGPGKKPKIKEEAVKEKNPSVGKKDARQTPKKPEAKFFTTPSKSARKASHTPKKCSKKPIVPQST</sequence>
<keyword evidence="3" id="KW-0597">Phosphoprotein</keyword>
<dbReference type="CDD" id="cd00403">
    <property type="entry name" value="Ribosomal_L1"/>
    <property type="match status" value="1"/>
</dbReference>
<dbReference type="InterPro" id="IPR028364">
    <property type="entry name" value="Ribosomal_uL1/biogenesis"/>
</dbReference>
<evidence type="ECO:0000256" key="4">
    <source>
        <dbReference type="ARBA" id="ARBA00022843"/>
    </source>
</evidence>
<organism evidence="12">
    <name type="scientific">Pongo abelii</name>
    <name type="common">Sumatran orangutan</name>
    <name type="synonym">Pongo pygmaeus abelii</name>
    <dbReference type="NCBI Taxonomy" id="9601"/>
    <lineage>
        <taxon>Eukaryota</taxon>
        <taxon>Metazoa</taxon>
        <taxon>Chordata</taxon>
        <taxon>Craniata</taxon>
        <taxon>Vertebrata</taxon>
        <taxon>Euteleostomi</taxon>
        <taxon>Mammalia</taxon>
        <taxon>Eutheria</taxon>
        <taxon>Euarchontoglires</taxon>
        <taxon>Primates</taxon>
        <taxon>Haplorrhini</taxon>
        <taxon>Catarrhini</taxon>
        <taxon>Hominidae</taxon>
        <taxon>Pongo</taxon>
    </lineage>
</organism>
<evidence type="ECO:0000256" key="6">
    <source>
        <dbReference type="ARBA" id="ARBA00023054"/>
    </source>
</evidence>
<proteinExistence type="inferred from homology"/>
<dbReference type="SUPFAM" id="SSF56808">
    <property type="entry name" value="Ribosomal protein L1"/>
    <property type="match status" value="1"/>
</dbReference>
<comment type="subcellular location">
    <subcellularLocation>
        <location evidence="1">Nucleus</location>
        <location evidence="1">Nucleolus</location>
    </subcellularLocation>
</comment>
<feature type="compositionally biased region" description="Basic residues" evidence="11">
    <location>
        <begin position="469"/>
        <end position="482"/>
    </location>
</feature>
<dbReference type="FunFam" id="3.40.50.790:FF:000004">
    <property type="entry name" value="Ribosomal L1 domain-containing 1-like 1"/>
    <property type="match status" value="1"/>
</dbReference>
<feature type="compositionally biased region" description="Basic and acidic residues" evidence="11">
    <location>
        <begin position="329"/>
        <end position="343"/>
    </location>
</feature>
<dbReference type="Pfam" id="PF00687">
    <property type="entry name" value="Ribosomal_L1"/>
    <property type="match status" value="1"/>
</dbReference>
<comment type="similarity">
    <text evidence="9">Belongs to the universal ribosomal protein uL1 family. Highly divergent.</text>
</comment>
<protein>
    <recommendedName>
        <fullName evidence="10">Ribosomal L1 domain-containing protein 1</fullName>
    </recommendedName>
</protein>
<dbReference type="InterPro" id="IPR016095">
    <property type="entry name" value="Ribosomal_uL1_3-a/b-sand"/>
</dbReference>
<dbReference type="EMBL" id="NDHI03003770">
    <property type="protein sequence ID" value="PNJ03122.1"/>
    <property type="molecule type" value="Genomic_DNA"/>
</dbReference>
<feature type="compositionally biased region" description="Basic and acidic residues" evidence="11">
    <location>
        <begin position="434"/>
        <end position="460"/>
    </location>
</feature>
<evidence type="ECO:0000313" key="12">
    <source>
        <dbReference type="EMBL" id="PNJ03122.1"/>
    </source>
</evidence>
<evidence type="ECO:0000256" key="10">
    <source>
        <dbReference type="ARBA" id="ARBA00070787"/>
    </source>
</evidence>
<keyword evidence="4" id="KW-0832">Ubl conjugation</keyword>
<reference evidence="12" key="1">
    <citation type="submission" date="2017-12" db="EMBL/GenBank/DDBJ databases">
        <title>High-resolution comparative analysis of great ape genomes.</title>
        <authorList>
            <person name="Pollen A."/>
            <person name="Hastie A."/>
            <person name="Hormozdiari F."/>
            <person name="Dougherty M."/>
            <person name="Liu R."/>
            <person name="Chaisson M."/>
            <person name="Hoppe E."/>
            <person name="Hill C."/>
            <person name="Pang A."/>
            <person name="Hillier L."/>
            <person name="Baker C."/>
            <person name="Armstrong J."/>
            <person name="Shendure J."/>
            <person name="Paten B."/>
            <person name="Wilson R."/>
            <person name="Chao H."/>
            <person name="Schneider V."/>
            <person name="Ventura M."/>
            <person name="Kronenberg Z."/>
            <person name="Murali S."/>
            <person name="Gordon D."/>
            <person name="Cantsilieris S."/>
            <person name="Munson K."/>
            <person name="Nelson B."/>
            <person name="Raja A."/>
            <person name="Underwood J."/>
            <person name="Diekhans M."/>
            <person name="Fiddes I."/>
            <person name="Haussler D."/>
            <person name="Eichler E."/>
        </authorList>
    </citation>
    <scope>NUCLEOTIDE SEQUENCE [LARGE SCALE GENOMIC DNA]</scope>
    <source>
        <strain evidence="12">Susie</strain>
    </source>
</reference>
<evidence type="ECO:0000256" key="2">
    <source>
        <dbReference type="ARBA" id="ARBA00022499"/>
    </source>
</evidence>
<evidence type="ECO:0000256" key="9">
    <source>
        <dbReference type="ARBA" id="ARBA00061550"/>
    </source>
</evidence>
<feature type="region of interest" description="Disordered" evidence="11">
    <location>
        <begin position="1"/>
        <end position="33"/>
    </location>
</feature>
<keyword evidence="6" id="KW-0175">Coiled coil</keyword>
<feature type="compositionally biased region" description="Basic residues" evidence="11">
    <location>
        <begin position="280"/>
        <end position="293"/>
    </location>
</feature>
<dbReference type="Gene3D" id="3.40.50.790">
    <property type="match status" value="1"/>
</dbReference>
<gene>
    <name evidence="12" type="ORF">CR201_G0054307</name>
</gene>
<keyword evidence="5" id="KW-0007">Acetylation</keyword>
<evidence type="ECO:0000256" key="7">
    <source>
        <dbReference type="ARBA" id="ARBA00023242"/>
    </source>
</evidence>
<dbReference type="GO" id="GO:0005730">
    <property type="term" value="C:nucleolus"/>
    <property type="evidence" value="ECO:0007669"/>
    <property type="project" value="UniProtKB-SubCell"/>
</dbReference>
<feature type="region of interest" description="Disordered" evidence="11">
    <location>
        <begin position="280"/>
        <end position="490"/>
    </location>
</feature>
<dbReference type="AlphaFoldDB" id="A0A2J8R3N3"/>
<evidence type="ECO:0000256" key="3">
    <source>
        <dbReference type="ARBA" id="ARBA00022553"/>
    </source>
</evidence>
<accession>A0A2J8R3N3</accession>
<evidence type="ECO:0000256" key="5">
    <source>
        <dbReference type="ARBA" id="ARBA00022990"/>
    </source>
</evidence>
<feature type="compositionally biased region" description="Basic residues" evidence="11">
    <location>
        <begin position="344"/>
        <end position="353"/>
    </location>
</feature>
<keyword evidence="7" id="KW-0539">Nucleus</keyword>
<evidence type="ECO:0000256" key="11">
    <source>
        <dbReference type="SAM" id="MobiDB-lite"/>
    </source>
</evidence>